<keyword evidence="3" id="KW-1185">Reference proteome</keyword>
<feature type="compositionally biased region" description="Polar residues" evidence="1">
    <location>
        <begin position="64"/>
        <end position="73"/>
    </location>
</feature>
<organism evidence="2 3">
    <name type="scientific">Mycena chlorophos</name>
    <name type="common">Agaric fungus</name>
    <name type="synonym">Agaricus chlorophos</name>
    <dbReference type="NCBI Taxonomy" id="658473"/>
    <lineage>
        <taxon>Eukaryota</taxon>
        <taxon>Fungi</taxon>
        <taxon>Dikarya</taxon>
        <taxon>Basidiomycota</taxon>
        <taxon>Agaricomycotina</taxon>
        <taxon>Agaricomycetes</taxon>
        <taxon>Agaricomycetidae</taxon>
        <taxon>Agaricales</taxon>
        <taxon>Marasmiineae</taxon>
        <taxon>Mycenaceae</taxon>
        <taxon>Mycena</taxon>
    </lineage>
</organism>
<reference evidence="2" key="1">
    <citation type="submission" date="2020-05" db="EMBL/GenBank/DDBJ databases">
        <title>Mycena genomes resolve the evolution of fungal bioluminescence.</title>
        <authorList>
            <person name="Tsai I.J."/>
        </authorList>
    </citation>
    <scope>NUCLEOTIDE SEQUENCE</scope>
    <source>
        <strain evidence="2">110903Hualien_Pintung</strain>
    </source>
</reference>
<gene>
    <name evidence="2" type="ORF">HMN09_00301100</name>
</gene>
<protein>
    <submittedName>
        <fullName evidence="2">Uncharacterized protein</fullName>
    </submittedName>
</protein>
<feature type="region of interest" description="Disordered" evidence="1">
    <location>
        <begin position="1"/>
        <end position="75"/>
    </location>
</feature>
<name>A0A8H6WJ82_MYCCL</name>
<evidence type="ECO:0000313" key="2">
    <source>
        <dbReference type="EMBL" id="KAF7319607.1"/>
    </source>
</evidence>
<feature type="region of interest" description="Disordered" evidence="1">
    <location>
        <begin position="96"/>
        <end position="158"/>
    </location>
</feature>
<sequence>MSSGPQTQAQEPPANADPGATASPPEAPNEERAVAPVAQASPTVRIDITPVGPQRSAEDLVLEGQQSSASVQAPIQIEGQDPQILVLVAQAETNVQQQNDVRPAEQSSSEQRPQASVQNLVSDTNVVHGGEDPPSGDPLAVENARSTQNTSDTVQATDQSRLEQIIHSLAEAFTACTKFFGNLDCT</sequence>
<dbReference type="EMBL" id="JACAZE010000003">
    <property type="protein sequence ID" value="KAF7319607.1"/>
    <property type="molecule type" value="Genomic_DNA"/>
</dbReference>
<feature type="compositionally biased region" description="Polar residues" evidence="1">
    <location>
        <begin position="96"/>
        <end position="125"/>
    </location>
</feature>
<feature type="compositionally biased region" description="Polar residues" evidence="1">
    <location>
        <begin position="1"/>
        <end position="10"/>
    </location>
</feature>
<dbReference type="Proteomes" id="UP000613580">
    <property type="component" value="Unassembled WGS sequence"/>
</dbReference>
<comment type="caution">
    <text evidence="2">The sequence shown here is derived from an EMBL/GenBank/DDBJ whole genome shotgun (WGS) entry which is preliminary data.</text>
</comment>
<evidence type="ECO:0000313" key="3">
    <source>
        <dbReference type="Proteomes" id="UP000613580"/>
    </source>
</evidence>
<proteinExistence type="predicted"/>
<dbReference type="AlphaFoldDB" id="A0A8H6WJ82"/>
<feature type="compositionally biased region" description="Polar residues" evidence="1">
    <location>
        <begin position="144"/>
        <end position="158"/>
    </location>
</feature>
<evidence type="ECO:0000256" key="1">
    <source>
        <dbReference type="SAM" id="MobiDB-lite"/>
    </source>
</evidence>
<accession>A0A8H6WJ82</accession>